<gene>
    <name evidence="1" type="ORF">TT172_LOCUS8590</name>
</gene>
<name>A0A446BUL4_9PEZI</name>
<organism evidence="1 2">
    <name type="scientific">Thermothielavioides terrestris</name>
    <dbReference type="NCBI Taxonomy" id="2587410"/>
    <lineage>
        <taxon>Eukaryota</taxon>
        <taxon>Fungi</taxon>
        <taxon>Dikarya</taxon>
        <taxon>Ascomycota</taxon>
        <taxon>Pezizomycotina</taxon>
        <taxon>Sordariomycetes</taxon>
        <taxon>Sordariomycetidae</taxon>
        <taxon>Sordariales</taxon>
        <taxon>Chaetomiaceae</taxon>
        <taxon>Thermothielavioides</taxon>
    </lineage>
</organism>
<dbReference type="EMBL" id="OUUZ01000016">
    <property type="protein sequence ID" value="SPQ26171.1"/>
    <property type="molecule type" value="Genomic_DNA"/>
</dbReference>
<sequence>MLLGVYNPKYVNYGGAYVAFDTNYKVA</sequence>
<dbReference type="AlphaFoldDB" id="A0A446BUL4"/>
<proteinExistence type="predicted"/>
<reference evidence="1 2" key="1">
    <citation type="submission" date="2018-04" db="EMBL/GenBank/DDBJ databases">
        <authorList>
            <person name="Huttner S."/>
            <person name="Dainat J."/>
        </authorList>
    </citation>
    <scope>NUCLEOTIDE SEQUENCE [LARGE SCALE GENOMIC DNA]</scope>
</reference>
<evidence type="ECO:0000313" key="2">
    <source>
        <dbReference type="Proteomes" id="UP000289323"/>
    </source>
</evidence>
<evidence type="ECO:0000313" key="1">
    <source>
        <dbReference type="EMBL" id="SPQ26171.1"/>
    </source>
</evidence>
<accession>A0A446BUL4</accession>
<protein>
    <submittedName>
        <fullName evidence="1">15251af6-0f8f-49f2-bc15-cc0174e68297</fullName>
    </submittedName>
</protein>
<dbReference type="Proteomes" id="UP000289323">
    <property type="component" value="Unassembled WGS sequence"/>
</dbReference>